<dbReference type="RefSeq" id="XP_007817043.1">
    <property type="nucleotide sequence ID" value="XM_007818852.1"/>
</dbReference>
<reference evidence="2 3" key="2">
    <citation type="journal article" date="2014" name="Proc. Natl. Acad. Sci. U.S.A.">
        <title>Trajectory and genomic determinants of fungal-pathogen speciation and host adaptation.</title>
        <authorList>
            <person name="Hu X."/>
            <person name="Xiao G."/>
            <person name="Zheng P."/>
            <person name="Shang Y."/>
            <person name="Su Y."/>
            <person name="Zhang X."/>
            <person name="Liu X."/>
            <person name="Zhan S."/>
            <person name="St Leger R.J."/>
            <person name="Wang C."/>
        </authorList>
    </citation>
    <scope>GENOME REANNOTATION</scope>
    <source>
        <strain evidence="3">ARSEF 23 / ATCC MYA-3075</strain>
    </source>
</reference>
<dbReference type="KEGG" id="maj:MAA_00854"/>
<evidence type="ECO:0000313" key="2">
    <source>
        <dbReference type="EMBL" id="EFZ03780.1"/>
    </source>
</evidence>
<comment type="caution">
    <text evidence="2">The sequence shown here is derived from an EMBL/GenBank/DDBJ whole genome shotgun (WGS) entry which is preliminary data.</text>
</comment>
<feature type="region of interest" description="Disordered" evidence="1">
    <location>
        <begin position="135"/>
        <end position="176"/>
    </location>
</feature>
<protein>
    <submittedName>
        <fullName evidence="2">Pyridoxamine 5'-phosphate oxidase</fullName>
    </submittedName>
</protein>
<dbReference type="PANTHER" id="PTHR28040:SF1">
    <property type="entry name" value="PYRIDOXAMINE 5'-PHOSPHATE OXIDASE YLR456W HOMOLOG-RELATED"/>
    <property type="match status" value="1"/>
</dbReference>
<dbReference type="AlphaFoldDB" id="E9EJ94"/>
<dbReference type="GO" id="GO:0005634">
    <property type="term" value="C:nucleus"/>
    <property type="evidence" value="ECO:0007669"/>
    <property type="project" value="TreeGrafter"/>
</dbReference>
<feature type="compositionally biased region" description="Polar residues" evidence="1">
    <location>
        <begin position="161"/>
        <end position="170"/>
    </location>
</feature>
<dbReference type="GO" id="GO:0005737">
    <property type="term" value="C:cytoplasm"/>
    <property type="evidence" value="ECO:0007669"/>
    <property type="project" value="TreeGrafter"/>
</dbReference>
<evidence type="ECO:0000256" key="1">
    <source>
        <dbReference type="SAM" id="MobiDB-lite"/>
    </source>
</evidence>
<dbReference type="SUPFAM" id="SSF50475">
    <property type="entry name" value="FMN-binding split barrel"/>
    <property type="match status" value="1"/>
</dbReference>
<dbReference type="OrthoDB" id="5300823at2759"/>
<reference evidence="2 3" key="1">
    <citation type="journal article" date="2011" name="PLoS Genet.">
        <title>Genome sequencing and comparative transcriptomics of the model entomopathogenic fungi Metarhizium anisopliae and M. acridum.</title>
        <authorList>
            <person name="Gao Q."/>
            <person name="Jin K."/>
            <person name="Ying S.H."/>
            <person name="Zhang Y."/>
            <person name="Xiao G."/>
            <person name="Shang Y."/>
            <person name="Duan Z."/>
            <person name="Hu X."/>
            <person name="Xie X.Q."/>
            <person name="Zhou G."/>
            <person name="Peng G."/>
            <person name="Luo Z."/>
            <person name="Huang W."/>
            <person name="Wang B."/>
            <person name="Fang W."/>
            <person name="Wang S."/>
            <person name="Zhong Y."/>
            <person name="Ma L.J."/>
            <person name="St Leger R.J."/>
            <person name="Zhao G.P."/>
            <person name="Pei Y."/>
            <person name="Feng M.G."/>
            <person name="Xia Y."/>
            <person name="Wang C."/>
        </authorList>
    </citation>
    <scope>NUCLEOTIDE SEQUENCE [LARGE SCALE GENOMIC DNA]</scope>
    <source>
        <strain evidence="3">ARSEF 23 / ATCC MYA-3075</strain>
    </source>
</reference>
<dbReference type="HOGENOM" id="CLU_760933_0_0_1"/>
<dbReference type="Proteomes" id="UP000002498">
    <property type="component" value="Unassembled WGS sequence"/>
</dbReference>
<accession>E9EJ94</accession>
<dbReference type="PANTHER" id="PTHR28040">
    <property type="entry name" value="PYRIDOXAMINE 5'-PHOSPHATE OXIDASE YLR456W HOMOLOG-RELATED"/>
    <property type="match status" value="1"/>
</dbReference>
<feature type="region of interest" description="Disordered" evidence="1">
    <location>
        <begin position="22"/>
        <end position="47"/>
    </location>
</feature>
<dbReference type="InterPro" id="IPR052841">
    <property type="entry name" value="PMP_oxidase-like"/>
</dbReference>
<dbReference type="GeneID" id="19255140"/>
<gene>
    <name evidence="2" type="ORF">MAA_00854</name>
</gene>
<name>E9EJ94_METRA</name>
<keyword evidence="3" id="KW-1185">Reference proteome</keyword>
<organism evidence="2 3">
    <name type="scientific">Metarhizium robertsii (strain ARSEF 23 / ATCC MYA-3075)</name>
    <name type="common">Metarhizium anisopliae (strain ARSEF 23)</name>
    <dbReference type="NCBI Taxonomy" id="655844"/>
    <lineage>
        <taxon>Eukaryota</taxon>
        <taxon>Fungi</taxon>
        <taxon>Dikarya</taxon>
        <taxon>Ascomycota</taxon>
        <taxon>Pezizomycotina</taxon>
        <taxon>Sordariomycetes</taxon>
        <taxon>Hypocreomycetidae</taxon>
        <taxon>Hypocreales</taxon>
        <taxon>Clavicipitaceae</taxon>
        <taxon>Metarhizium</taxon>
    </lineage>
</organism>
<dbReference type="InterPro" id="IPR012349">
    <property type="entry name" value="Split_barrel_FMN-bd"/>
</dbReference>
<proteinExistence type="predicted"/>
<sequence>MDVFAQLCSAQRACQLWQRHASDRGEPNVAGKPSNKQPAGRRQSKSVLRLRCPPAAPAGAEKIWGSLREQLNSIDVFSLLSTPVSRATSQTGSAAPPDVLQLNAQPADARSKSDDLAHLTTPHELTVYQHTALVLPKPSRSDNHGQNSTQLRSLRRRHSQANHQLTTPRSSAMPGKCSFHNVPHVSLMNYTYLPSSPYSSVPVIIMTTNPASRKTTNIITNPSVSLLVHDWVSHRPPTQGRRMSGGSPGPEHRSSLASLLLNLNSSAMSSISATIGGAARLAPSGSDEEKYFTEQHLANNTFEEGETIFRQDSNTGADGRGSHFVAGEEVRVIIVDIKDVRISDWKGTVRDWALVSDASLINGA</sequence>
<dbReference type="EMBL" id="ADNJ02000007">
    <property type="protein sequence ID" value="EFZ03780.1"/>
    <property type="molecule type" value="Genomic_DNA"/>
</dbReference>
<dbReference type="Gene3D" id="2.30.110.10">
    <property type="entry name" value="Electron Transport, Fmn-binding Protein, Chain A"/>
    <property type="match status" value="1"/>
</dbReference>
<evidence type="ECO:0000313" key="3">
    <source>
        <dbReference type="Proteomes" id="UP000002498"/>
    </source>
</evidence>